<name>A0AAV5VB28_9BILA</name>
<feature type="compositionally biased region" description="Basic and acidic residues" evidence="1">
    <location>
        <begin position="243"/>
        <end position="253"/>
    </location>
</feature>
<dbReference type="EMBL" id="BTSY01000002">
    <property type="protein sequence ID" value="GMT16654.1"/>
    <property type="molecule type" value="Genomic_DNA"/>
</dbReference>
<gene>
    <name evidence="2" type="ORF">PFISCL1PPCAC_7951</name>
</gene>
<reference evidence="2" key="1">
    <citation type="submission" date="2023-10" db="EMBL/GenBank/DDBJ databases">
        <title>Genome assembly of Pristionchus species.</title>
        <authorList>
            <person name="Yoshida K."/>
            <person name="Sommer R.J."/>
        </authorList>
    </citation>
    <scope>NUCLEOTIDE SEQUENCE</scope>
    <source>
        <strain evidence="2">RS5133</strain>
    </source>
</reference>
<dbReference type="AlphaFoldDB" id="A0AAV5VB28"/>
<accession>A0AAV5VB28</accession>
<comment type="caution">
    <text evidence="2">The sequence shown here is derived from an EMBL/GenBank/DDBJ whole genome shotgun (WGS) entry which is preliminary data.</text>
</comment>
<feature type="compositionally biased region" description="Low complexity" evidence="1">
    <location>
        <begin position="225"/>
        <end position="241"/>
    </location>
</feature>
<protein>
    <submittedName>
        <fullName evidence="2">Uncharacterized protein</fullName>
    </submittedName>
</protein>
<proteinExistence type="predicted"/>
<evidence type="ECO:0000313" key="2">
    <source>
        <dbReference type="EMBL" id="GMT16654.1"/>
    </source>
</evidence>
<organism evidence="2 3">
    <name type="scientific">Pristionchus fissidentatus</name>
    <dbReference type="NCBI Taxonomy" id="1538716"/>
    <lineage>
        <taxon>Eukaryota</taxon>
        <taxon>Metazoa</taxon>
        <taxon>Ecdysozoa</taxon>
        <taxon>Nematoda</taxon>
        <taxon>Chromadorea</taxon>
        <taxon>Rhabditida</taxon>
        <taxon>Rhabditina</taxon>
        <taxon>Diplogasteromorpha</taxon>
        <taxon>Diplogasteroidea</taxon>
        <taxon>Neodiplogasteridae</taxon>
        <taxon>Pristionchus</taxon>
    </lineage>
</organism>
<evidence type="ECO:0000256" key="1">
    <source>
        <dbReference type="SAM" id="MobiDB-lite"/>
    </source>
</evidence>
<sequence>SSSSSSSHASDRSQRLLRNQMSGVRLGCRGVAGLLVNERLRLLPRVLLCDAVEVVLATVGRRELLPGVVGVLGRGSARRSTSEGGEAAKAGRSTHRRETLRSLRGSRFVRLALLPLVGLDECLQLRLLHHLCILRRPLPHSLARDGIVEVRLALLRLCLHPQVLVRPAARYHLQLLRLRHRRSPAARRPSERSAEAGRSTESSTRRPTEGREASASTAERRWGEETAATAAEWRTSATSEAGRSVEEAAREAIGRSAAGRAVPAS</sequence>
<feature type="non-terminal residue" evidence="2">
    <location>
        <position position="265"/>
    </location>
</feature>
<feature type="compositionally biased region" description="Basic and acidic residues" evidence="1">
    <location>
        <begin position="203"/>
        <end position="224"/>
    </location>
</feature>
<keyword evidence="3" id="KW-1185">Reference proteome</keyword>
<evidence type="ECO:0000313" key="3">
    <source>
        <dbReference type="Proteomes" id="UP001432322"/>
    </source>
</evidence>
<feature type="non-terminal residue" evidence="2">
    <location>
        <position position="1"/>
    </location>
</feature>
<dbReference type="Proteomes" id="UP001432322">
    <property type="component" value="Unassembled WGS sequence"/>
</dbReference>
<feature type="region of interest" description="Disordered" evidence="1">
    <location>
        <begin position="182"/>
        <end position="265"/>
    </location>
</feature>
<feature type="region of interest" description="Disordered" evidence="1">
    <location>
        <begin position="75"/>
        <end position="96"/>
    </location>
</feature>